<proteinExistence type="predicted"/>
<dbReference type="EMBL" id="JBHUIT010000002">
    <property type="protein sequence ID" value="MFD2255428.1"/>
    <property type="molecule type" value="Genomic_DNA"/>
</dbReference>
<protein>
    <recommendedName>
        <fullName evidence="4">Lipoprotein</fullName>
    </recommendedName>
</protein>
<evidence type="ECO:0000313" key="3">
    <source>
        <dbReference type="Proteomes" id="UP001597375"/>
    </source>
</evidence>
<name>A0ABW5D2Z1_9BACT</name>
<comment type="caution">
    <text evidence="2">The sequence shown here is derived from an EMBL/GenBank/DDBJ whole genome shotgun (WGS) entry which is preliminary data.</text>
</comment>
<feature type="signal peptide" evidence="1">
    <location>
        <begin position="1"/>
        <end position="23"/>
    </location>
</feature>
<organism evidence="2 3">
    <name type="scientific">Luteolibacter algae</name>
    <dbReference type="NCBI Taxonomy" id="454151"/>
    <lineage>
        <taxon>Bacteria</taxon>
        <taxon>Pseudomonadati</taxon>
        <taxon>Verrucomicrobiota</taxon>
        <taxon>Verrucomicrobiia</taxon>
        <taxon>Verrucomicrobiales</taxon>
        <taxon>Verrucomicrobiaceae</taxon>
        <taxon>Luteolibacter</taxon>
    </lineage>
</organism>
<evidence type="ECO:0000313" key="2">
    <source>
        <dbReference type="EMBL" id="MFD2255428.1"/>
    </source>
</evidence>
<gene>
    <name evidence="2" type="ORF">ACFSSA_01960</name>
</gene>
<evidence type="ECO:0008006" key="4">
    <source>
        <dbReference type="Google" id="ProtNLM"/>
    </source>
</evidence>
<sequence length="134" mass="14554">MKKLLSLLTLVALSLGFSSCCSMFGMPSSTAGYRTETKQVKTCGYDTVVEEVYTPGDSKSGKGGMVQTIEKKVPRYKTVTKKVRVRCNQCVRYYCPKKDCCGTSSDAFLKMATAQGPVGSPNIGLVPTMRKLAE</sequence>
<keyword evidence="1" id="KW-0732">Signal</keyword>
<evidence type="ECO:0000256" key="1">
    <source>
        <dbReference type="SAM" id="SignalP"/>
    </source>
</evidence>
<keyword evidence="3" id="KW-1185">Reference proteome</keyword>
<feature type="chain" id="PRO_5046873427" description="Lipoprotein" evidence="1">
    <location>
        <begin position="24"/>
        <end position="134"/>
    </location>
</feature>
<dbReference type="Proteomes" id="UP001597375">
    <property type="component" value="Unassembled WGS sequence"/>
</dbReference>
<dbReference type="PROSITE" id="PS51257">
    <property type="entry name" value="PROKAR_LIPOPROTEIN"/>
    <property type="match status" value="1"/>
</dbReference>
<reference evidence="3" key="1">
    <citation type="journal article" date="2019" name="Int. J. Syst. Evol. Microbiol.">
        <title>The Global Catalogue of Microorganisms (GCM) 10K type strain sequencing project: providing services to taxonomists for standard genome sequencing and annotation.</title>
        <authorList>
            <consortium name="The Broad Institute Genomics Platform"/>
            <consortium name="The Broad Institute Genome Sequencing Center for Infectious Disease"/>
            <person name="Wu L."/>
            <person name="Ma J."/>
        </authorList>
    </citation>
    <scope>NUCLEOTIDE SEQUENCE [LARGE SCALE GENOMIC DNA]</scope>
    <source>
        <strain evidence="3">CGMCC 4.7106</strain>
    </source>
</reference>
<accession>A0ABW5D2Z1</accession>
<dbReference type="RefSeq" id="WP_386818087.1">
    <property type="nucleotide sequence ID" value="NZ_JBHUIT010000002.1"/>
</dbReference>